<dbReference type="RefSeq" id="WP_065014957.1">
    <property type="nucleotide sequence ID" value="NZ_LZKJ01000123.1"/>
</dbReference>
<protein>
    <recommendedName>
        <fullName evidence="3">Diacylglycerol O-acyltransferase</fullName>
    </recommendedName>
</protein>
<dbReference type="EMBL" id="LZKJ01000123">
    <property type="protein sequence ID" value="OBI45460.1"/>
    <property type="molecule type" value="Genomic_DNA"/>
</dbReference>
<reference evidence="2" key="1">
    <citation type="submission" date="2016-06" db="EMBL/GenBank/DDBJ databases">
        <authorList>
            <person name="Sutton G."/>
            <person name="Brinkac L."/>
            <person name="Sanka R."/>
            <person name="Adams M."/>
            <person name="Lau E."/>
            <person name="Sam S."/>
            <person name="Sreng N."/>
            <person name="Him V."/>
            <person name="Kerleguer A."/>
            <person name="Cheng S."/>
        </authorList>
    </citation>
    <scope>NUCLEOTIDE SEQUENCE [LARGE SCALE GENOMIC DNA]</scope>
    <source>
        <strain evidence="2">E861</strain>
    </source>
</reference>
<comment type="caution">
    <text evidence="1">The sequence shown here is derived from an EMBL/GenBank/DDBJ whole genome shotgun (WGS) entry which is preliminary data.</text>
</comment>
<evidence type="ECO:0000313" key="1">
    <source>
        <dbReference type="EMBL" id="OBI45460.1"/>
    </source>
</evidence>
<accession>A0A1A2Z5B3</accession>
<dbReference type="AlphaFoldDB" id="A0A1A2Z5B3"/>
<dbReference type="OrthoDB" id="8183309at2"/>
<dbReference type="Proteomes" id="UP000093592">
    <property type="component" value="Unassembled WGS sequence"/>
</dbReference>
<gene>
    <name evidence="1" type="ORF">A5707_01830</name>
</gene>
<dbReference type="SUPFAM" id="SSF52777">
    <property type="entry name" value="CoA-dependent acyltransferases"/>
    <property type="match status" value="1"/>
</dbReference>
<proteinExistence type="predicted"/>
<dbReference type="InterPro" id="IPR023213">
    <property type="entry name" value="CAT-like_dom_sf"/>
</dbReference>
<organism evidence="1 2">
    <name type="scientific">Mycobacterium kyorinense</name>
    <dbReference type="NCBI Taxonomy" id="487514"/>
    <lineage>
        <taxon>Bacteria</taxon>
        <taxon>Bacillati</taxon>
        <taxon>Actinomycetota</taxon>
        <taxon>Actinomycetes</taxon>
        <taxon>Mycobacteriales</taxon>
        <taxon>Mycobacteriaceae</taxon>
        <taxon>Mycobacterium</taxon>
    </lineage>
</organism>
<sequence>MGNVLDVVDQAAFDIAQLTGATTELQCVWVYSHPVDFEGLQRFHDHLRRGRLSRCIERSPLRIGRHRWISAGRSSELEIAPGQPRAEFDAWLWKQARTPLDVERGPGWHLAVMPFTDGGAGVSLVVSHSLIDGVGLCEALADAALGREDPISWPAAGSRGWWQAWREDARQAARDIRAIGPGVAAALRVARHGRGGTKAAASRAAKPLELPAGADEFIGLPTATIFVPADEWEARARALGGTSNALLVGLAARLGQRAGRITADGSITVGMPVSERVAGDTRANALGDVIVAVDPAPATTDLQGIRAAVRQALTSRDMRDDERAAMSIVPLLALVPKQLLLKAGRGGGGAVGAVSSNVGVVNPAAGRVDGTDADTFAMTLLNSHVPTAMLDRFGGRLFLLSGQAQGHVFVSVTGYQPGRPNSKEDLRRDLVSALNEFSLTGTRQ</sequence>
<evidence type="ECO:0008006" key="3">
    <source>
        <dbReference type="Google" id="ProtNLM"/>
    </source>
</evidence>
<dbReference type="Gene3D" id="3.30.559.10">
    <property type="entry name" value="Chloramphenicol acetyltransferase-like domain"/>
    <property type="match status" value="1"/>
</dbReference>
<evidence type="ECO:0000313" key="2">
    <source>
        <dbReference type="Proteomes" id="UP000093592"/>
    </source>
</evidence>
<name>A0A1A2Z5B3_9MYCO</name>